<evidence type="ECO:0000259" key="7">
    <source>
        <dbReference type="PROSITE" id="PS50076"/>
    </source>
</evidence>
<gene>
    <name evidence="9" type="ORF">E3P99_03949</name>
</gene>
<dbReference type="FunFam" id="2.10.230.10:FF:000001">
    <property type="entry name" value="DnaJ subfamily A member 2"/>
    <property type="match status" value="1"/>
</dbReference>
<evidence type="ECO:0000259" key="8">
    <source>
        <dbReference type="PROSITE" id="PS51188"/>
    </source>
</evidence>
<feature type="region of interest" description="Disordered" evidence="6">
    <location>
        <begin position="349"/>
        <end position="394"/>
    </location>
</feature>
<keyword evidence="3 5" id="KW-0863">Zinc-finger</keyword>
<dbReference type="InterPro" id="IPR036410">
    <property type="entry name" value="HSP_DnaJ_Cys-rich_dom_sf"/>
</dbReference>
<reference evidence="9 10" key="1">
    <citation type="submission" date="2019-03" db="EMBL/GenBank/DDBJ databases">
        <title>Sequencing 23 genomes of Wallemia ichthyophaga.</title>
        <authorList>
            <person name="Gostincar C."/>
        </authorList>
    </citation>
    <scope>NUCLEOTIDE SEQUENCE [LARGE SCALE GENOMIC DNA]</scope>
    <source>
        <strain evidence="9 10">EXF-5753</strain>
    </source>
</reference>
<dbReference type="SMART" id="SM00271">
    <property type="entry name" value="DnaJ"/>
    <property type="match status" value="1"/>
</dbReference>
<keyword evidence="4 5" id="KW-0862">Zinc</keyword>
<dbReference type="Gene3D" id="2.60.260.20">
    <property type="entry name" value="Urease metallochaperone UreE, N-terminal domain"/>
    <property type="match status" value="2"/>
</dbReference>
<dbReference type="Gene3D" id="1.10.287.110">
    <property type="entry name" value="DnaJ domain"/>
    <property type="match status" value="1"/>
</dbReference>
<feature type="zinc finger region" description="CR-type" evidence="5">
    <location>
        <begin position="119"/>
        <end position="204"/>
    </location>
</feature>
<dbReference type="SUPFAM" id="SSF49493">
    <property type="entry name" value="HSP40/DnaJ peptide-binding domain"/>
    <property type="match status" value="2"/>
</dbReference>
<dbReference type="Gene3D" id="2.10.230.10">
    <property type="entry name" value="Heat shock protein DnaJ, cysteine-rich domain"/>
    <property type="match status" value="1"/>
</dbReference>
<dbReference type="InterPro" id="IPR018253">
    <property type="entry name" value="DnaJ_domain_CS"/>
</dbReference>
<dbReference type="PANTHER" id="PTHR43888">
    <property type="entry name" value="DNAJ-LIKE-2, ISOFORM A-RELATED"/>
    <property type="match status" value="1"/>
</dbReference>
<keyword evidence="2" id="KW-0677">Repeat</keyword>
<keyword evidence="1 5" id="KW-0479">Metal-binding</keyword>
<dbReference type="Pfam" id="PF00684">
    <property type="entry name" value="DnaJ_CXXCXGXG"/>
    <property type="match status" value="1"/>
</dbReference>
<dbReference type="InterPro" id="IPR044713">
    <property type="entry name" value="DNJA1/2-like"/>
</dbReference>
<dbReference type="CDD" id="cd06257">
    <property type="entry name" value="DnaJ"/>
    <property type="match status" value="1"/>
</dbReference>
<evidence type="ECO:0000256" key="2">
    <source>
        <dbReference type="ARBA" id="ARBA00022737"/>
    </source>
</evidence>
<dbReference type="InterPro" id="IPR008971">
    <property type="entry name" value="HSP40/DnaJ_pept-bd"/>
</dbReference>
<dbReference type="InterPro" id="IPR001623">
    <property type="entry name" value="DnaJ_domain"/>
</dbReference>
<dbReference type="GO" id="GO:0030544">
    <property type="term" value="F:Hsp70 protein binding"/>
    <property type="evidence" value="ECO:0007669"/>
    <property type="project" value="InterPro"/>
</dbReference>
<dbReference type="FunFam" id="2.60.260.20:FF:000003">
    <property type="entry name" value="DnaJ subfamily A member 2"/>
    <property type="match status" value="1"/>
</dbReference>
<dbReference type="Proteomes" id="UP000310189">
    <property type="component" value="Unassembled WGS sequence"/>
</dbReference>
<accession>A0A4T0FCE5</accession>
<dbReference type="SUPFAM" id="SSF57938">
    <property type="entry name" value="DnaJ/Hsp40 cysteine-rich domain"/>
    <property type="match status" value="1"/>
</dbReference>
<dbReference type="PROSITE" id="PS50076">
    <property type="entry name" value="DNAJ_2"/>
    <property type="match status" value="1"/>
</dbReference>
<dbReference type="OrthoDB" id="550424at2759"/>
<dbReference type="InterPro" id="IPR001305">
    <property type="entry name" value="HSP_DnaJ_Cys-rich_dom"/>
</dbReference>
<feature type="domain" description="CR-type" evidence="8">
    <location>
        <begin position="119"/>
        <end position="204"/>
    </location>
</feature>
<dbReference type="PROSITE" id="PS00636">
    <property type="entry name" value="DNAJ_1"/>
    <property type="match status" value="1"/>
</dbReference>
<evidence type="ECO:0000313" key="9">
    <source>
        <dbReference type="EMBL" id="TIA85608.1"/>
    </source>
</evidence>
<name>A0A4T0FCE5_9BASI</name>
<dbReference type="InterPro" id="IPR036869">
    <property type="entry name" value="J_dom_sf"/>
</dbReference>
<dbReference type="PROSITE" id="PS51188">
    <property type="entry name" value="ZF_CR"/>
    <property type="match status" value="1"/>
</dbReference>
<dbReference type="GO" id="GO:0051082">
    <property type="term" value="F:unfolded protein binding"/>
    <property type="evidence" value="ECO:0007669"/>
    <property type="project" value="InterPro"/>
</dbReference>
<dbReference type="CDD" id="cd10747">
    <property type="entry name" value="DnaJ_C"/>
    <property type="match status" value="1"/>
</dbReference>
<dbReference type="Pfam" id="PF00226">
    <property type="entry name" value="DnaJ"/>
    <property type="match status" value="1"/>
</dbReference>
<proteinExistence type="predicted"/>
<dbReference type="CDD" id="cd10719">
    <property type="entry name" value="DnaJ_zf"/>
    <property type="match status" value="1"/>
</dbReference>
<comment type="caution">
    <text evidence="9">The sequence shown here is derived from an EMBL/GenBank/DDBJ whole genome shotgun (WGS) entry which is preliminary data.</text>
</comment>
<evidence type="ECO:0000313" key="10">
    <source>
        <dbReference type="Proteomes" id="UP000310189"/>
    </source>
</evidence>
<feature type="compositionally biased region" description="Polar residues" evidence="6">
    <location>
        <begin position="357"/>
        <end position="369"/>
    </location>
</feature>
<dbReference type="GO" id="GO:0008270">
    <property type="term" value="F:zinc ion binding"/>
    <property type="evidence" value="ECO:0007669"/>
    <property type="project" value="UniProtKB-KW"/>
</dbReference>
<dbReference type="InterPro" id="IPR002939">
    <property type="entry name" value="DnaJ_C"/>
</dbReference>
<evidence type="ECO:0000256" key="6">
    <source>
        <dbReference type="SAM" id="MobiDB-lite"/>
    </source>
</evidence>
<protein>
    <recommendedName>
        <fullName evidence="11">J domain-containing protein</fullName>
    </recommendedName>
</protein>
<evidence type="ECO:0000256" key="3">
    <source>
        <dbReference type="ARBA" id="ARBA00022771"/>
    </source>
</evidence>
<feature type="domain" description="J" evidence="7">
    <location>
        <begin position="6"/>
        <end position="70"/>
    </location>
</feature>
<evidence type="ECO:0000256" key="1">
    <source>
        <dbReference type="ARBA" id="ARBA00022723"/>
    </source>
</evidence>
<evidence type="ECO:0000256" key="4">
    <source>
        <dbReference type="ARBA" id="ARBA00022833"/>
    </source>
</evidence>
<dbReference type="PRINTS" id="PR00625">
    <property type="entry name" value="JDOMAIN"/>
</dbReference>
<evidence type="ECO:0008006" key="11">
    <source>
        <dbReference type="Google" id="ProtNLM"/>
    </source>
</evidence>
<evidence type="ECO:0000256" key="5">
    <source>
        <dbReference type="PROSITE-ProRule" id="PRU00546"/>
    </source>
</evidence>
<keyword evidence="10" id="KW-1185">Reference proteome</keyword>
<dbReference type="Pfam" id="PF01556">
    <property type="entry name" value="DnaJ_C"/>
    <property type="match status" value="1"/>
</dbReference>
<dbReference type="AlphaFoldDB" id="A0A4T0FCE5"/>
<organism evidence="9 10">
    <name type="scientific">Wallemia hederae</name>
    <dbReference type="NCBI Taxonomy" id="1540922"/>
    <lineage>
        <taxon>Eukaryota</taxon>
        <taxon>Fungi</taxon>
        <taxon>Dikarya</taxon>
        <taxon>Basidiomycota</taxon>
        <taxon>Wallemiomycotina</taxon>
        <taxon>Wallemiomycetes</taxon>
        <taxon>Wallemiales</taxon>
        <taxon>Wallemiaceae</taxon>
        <taxon>Wallemia</taxon>
    </lineage>
</organism>
<sequence>MVAETELYDALGVSPNASQSEIRKAYRKQAITCHPDKVDDPQASEKFQKISSAYEILSDEASRESYDAFGTKDAGQSAGPPMDDFMSSFFFDLNRPPPPPKARDQVVDFEVSLEDLYLGKSVHFAIEKDVICKLCSGSGGKKGAKPQKCGRCSGSGHVLLSRQLGPGLIGQIPSPCPDCEGEGTKIKDTSRCRKCEGSKTTKGKKKISFDIKKGMVDGHKIRLQGEGDEVPGAKAGSLIFKLKARKHDTFRVSGYDLAMTIKLTLFEALSGFEKVICNHLDGRSIKLSVPQGKVIQPGETLCLRDQGMPLSRGYGDLYVQCDVEMPSGYWMKLQDRNALAKLLPVPDEKKELKETENVQNAKYESSSMSDFGRTHAHSNDFDDDNGPSTQCTTQ</sequence>
<dbReference type="SUPFAM" id="SSF46565">
    <property type="entry name" value="Chaperone J-domain"/>
    <property type="match status" value="1"/>
</dbReference>
<dbReference type="GO" id="GO:0006457">
    <property type="term" value="P:protein folding"/>
    <property type="evidence" value="ECO:0007669"/>
    <property type="project" value="InterPro"/>
</dbReference>
<dbReference type="EMBL" id="SPNW01000104">
    <property type="protein sequence ID" value="TIA85608.1"/>
    <property type="molecule type" value="Genomic_DNA"/>
</dbReference>